<dbReference type="GO" id="GO:0006281">
    <property type="term" value="P:DNA repair"/>
    <property type="evidence" value="ECO:0007669"/>
    <property type="project" value="TreeGrafter"/>
</dbReference>
<dbReference type="GO" id="GO:0003677">
    <property type="term" value="F:DNA binding"/>
    <property type="evidence" value="ECO:0007669"/>
    <property type="project" value="InterPro"/>
</dbReference>
<accession>A0A133U4J6</accession>
<name>A0A133U4J6_9EURY</name>
<dbReference type="Gene3D" id="1.10.460.10">
    <property type="entry name" value="Topoisomerase I, domain 2"/>
    <property type="match status" value="1"/>
</dbReference>
<evidence type="ECO:0000256" key="1">
    <source>
        <dbReference type="ARBA" id="ARBA00022723"/>
    </source>
</evidence>
<dbReference type="InterPro" id="IPR034144">
    <property type="entry name" value="TOPRIM_TopoIII"/>
</dbReference>
<dbReference type="PROSITE" id="PS50880">
    <property type="entry name" value="TOPRIM"/>
    <property type="match status" value="1"/>
</dbReference>
<evidence type="ECO:0000313" key="7">
    <source>
        <dbReference type="Proteomes" id="UP000070163"/>
    </source>
</evidence>
<dbReference type="SUPFAM" id="SSF56712">
    <property type="entry name" value="Prokaryotic type I DNA topoisomerase"/>
    <property type="match status" value="1"/>
</dbReference>
<dbReference type="Pfam" id="PF01131">
    <property type="entry name" value="Topoisom_bac"/>
    <property type="match status" value="1"/>
</dbReference>
<dbReference type="SMART" id="SM00493">
    <property type="entry name" value="TOPRIM"/>
    <property type="match status" value="1"/>
</dbReference>
<dbReference type="InterPro" id="IPR013497">
    <property type="entry name" value="Topo_IA_cen"/>
</dbReference>
<dbReference type="InterPro" id="IPR000380">
    <property type="entry name" value="Topo_IA"/>
</dbReference>
<organism evidence="6 7">
    <name type="scientific">candidate division MSBL1 archaeon SCGC-AAA259A05</name>
    <dbReference type="NCBI Taxonomy" id="1698259"/>
    <lineage>
        <taxon>Archaea</taxon>
        <taxon>Methanobacteriati</taxon>
        <taxon>Methanobacteriota</taxon>
        <taxon>candidate division MSBL1</taxon>
    </lineage>
</organism>
<dbReference type="GO" id="GO:0006310">
    <property type="term" value="P:DNA recombination"/>
    <property type="evidence" value="ECO:0007669"/>
    <property type="project" value="TreeGrafter"/>
</dbReference>
<dbReference type="Pfam" id="PF01751">
    <property type="entry name" value="Toprim"/>
    <property type="match status" value="1"/>
</dbReference>
<dbReference type="PROSITE" id="PS52039">
    <property type="entry name" value="TOPO_IA_2"/>
    <property type="match status" value="1"/>
</dbReference>
<keyword evidence="3" id="KW-0413">Isomerase</keyword>
<dbReference type="Proteomes" id="UP000070163">
    <property type="component" value="Unassembled WGS sequence"/>
</dbReference>
<dbReference type="GO" id="GO:0046872">
    <property type="term" value="F:metal ion binding"/>
    <property type="evidence" value="ECO:0007669"/>
    <property type="project" value="UniProtKB-KW"/>
</dbReference>
<dbReference type="EMBL" id="LHXJ01000098">
    <property type="protein sequence ID" value="KXA89094.1"/>
    <property type="molecule type" value="Genomic_DNA"/>
</dbReference>
<feature type="domain" description="Topo IA-type catalytic" evidence="5">
    <location>
        <begin position="159"/>
        <end position="227"/>
    </location>
</feature>
<dbReference type="CDD" id="cd03362">
    <property type="entry name" value="TOPRIM_TopoIA_TopoIII"/>
    <property type="match status" value="1"/>
</dbReference>
<evidence type="ECO:0000259" key="5">
    <source>
        <dbReference type="PROSITE" id="PS52039"/>
    </source>
</evidence>
<evidence type="ECO:0000259" key="4">
    <source>
        <dbReference type="PROSITE" id="PS50880"/>
    </source>
</evidence>
<dbReference type="InterPro" id="IPR003601">
    <property type="entry name" value="Topo_IA_2"/>
</dbReference>
<dbReference type="GO" id="GO:0006265">
    <property type="term" value="P:DNA topological change"/>
    <property type="evidence" value="ECO:0007669"/>
    <property type="project" value="InterPro"/>
</dbReference>
<dbReference type="PANTHER" id="PTHR11390">
    <property type="entry name" value="PROKARYOTIC DNA TOPOISOMERASE"/>
    <property type="match status" value="1"/>
</dbReference>
<dbReference type="Gene3D" id="3.40.50.140">
    <property type="match status" value="1"/>
</dbReference>
<keyword evidence="1" id="KW-0479">Metal-binding</keyword>
<dbReference type="SMART" id="SM00436">
    <property type="entry name" value="TOP1Bc"/>
    <property type="match status" value="1"/>
</dbReference>
<dbReference type="InterPro" id="IPR013824">
    <property type="entry name" value="Topo_IA_cen_sub1"/>
</dbReference>
<feature type="domain" description="Toprim" evidence="4">
    <location>
        <begin position="3"/>
        <end position="147"/>
    </location>
</feature>
<dbReference type="GO" id="GO:0003917">
    <property type="term" value="F:DNA topoisomerase type I (single strand cut, ATP-independent) activity"/>
    <property type="evidence" value="ECO:0007669"/>
    <property type="project" value="InterPro"/>
</dbReference>
<reference evidence="6 7" key="1">
    <citation type="journal article" date="2016" name="Sci. Rep.">
        <title>Metabolic traits of an uncultured archaeal lineage -MSBL1- from brine pools of the Red Sea.</title>
        <authorList>
            <person name="Mwirichia R."/>
            <person name="Alam I."/>
            <person name="Rashid M."/>
            <person name="Vinu M."/>
            <person name="Ba-Alawi W."/>
            <person name="Anthony Kamau A."/>
            <person name="Kamanda Ngugi D."/>
            <person name="Goker M."/>
            <person name="Klenk H.P."/>
            <person name="Bajic V."/>
            <person name="Stingl U."/>
        </authorList>
    </citation>
    <scope>NUCLEOTIDE SEQUENCE [LARGE SCALE GENOMIC DNA]</scope>
    <source>
        <strain evidence="6">SCGC-AAA259A05</strain>
    </source>
</reference>
<dbReference type="PRINTS" id="PR00417">
    <property type="entry name" value="PRTPISMRASEI"/>
</dbReference>
<dbReference type="AlphaFoldDB" id="A0A133U4J6"/>
<gene>
    <name evidence="6" type="ORF">AKJ57_05855</name>
</gene>
<evidence type="ECO:0000313" key="6">
    <source>
        <dbReference type="EMBL" id="KXA89094.1"/>
    </source>
</evidence>
<keyword evidence="7" id="KW-1185">Reference proteome</keyword>
<keyword evidence="2" id="KW-0862">Zinc</keyword>
<evidence type="ECO:0000256" key="2">
    <source>
        <dbReference type="ARBA" id="ARBA00022833"/>
    </source>
</evidence>
<protein>
    <submittedName>
        <fullName evidence="6">Uncharacterized protein</fullName>
    </submittedName>
</protein>
<dbReference type="InterPro" id="IPR023405">
    <property type="entry name" value="Topo_IA_core_domain"/>
</dbReference>
<proteinExistence type="predicted"/>
<sequence>MRKTLIISEKPSAASKIAGALADGGALEKELNDVPFYELERDGEEILVAPALGHLFTLKNTEPIRDYPVYDVEWVPKYEANNTSGNSKAFIETIQELAEDADEFINATDFDQEGAVIGYTVLNFLCGDGASEKARRMKFSTLTAEELKESYENLLPSLDRGLIDSGIARHMLDWYWGMNLSKALTSAVEAAHDRFVKLSVGRVQTPTLNFLLDREREIESLGTKTTQ</sequence>
<comment type="caution">
    <text evidence="6">The sequence shown here is derived from an EMBL/GenBank/DDBJ whole genome shotgun (WGS) entry which is preliminary data.</text>
</comment>
<dbReference type="PANTHER" id="PTHR11390:SF26">
    <property type="entry name" value="DNA TOPOISOMERASE 1"/>
    <property type="match status" value="1"/>
</dbReference>
<evidence type="ECO:0000256" key="3">
    <source>
        <dbReference type="ARBA" id="ARBA00023235"/>
    </source>
</evidence>
<dbReference type="InterPro" id="IPR006171">
    <property type="entry name" value="TOPRIM_dom"/>
</dbReference>